<feature type="region of interest" description="Disordered" evidence="8">
    <location>
        <begin position="241"/>
        <end position="313"/>
    </location>
</feature>
<dbReference type="PRINTS" id="PR00449">
    <property type="entry name" value="RASTRNSFRMNG"/>
</dbReference>
<dbReference type="Gene3D" id="3.40.50.300">
    <property type="entry name" value="P-loop containing nucleotide triphosphate hydrolases"/>
    <property type="match status" value="2"/>
</dbReference>
<dbReference type="InterPro" id="IPR005225">
    <property type="entry name" value="Small_GTP-bd"/>
</dbReference>
<keyword evidence="2" id="KW-1003">Cell membrane</keyword>
<dbReference type="SMART" id="SM00175">
    <property type="entry name" value="RAB"/>
    <property type="match status" value="1"/>
</dbReference>
<dbReference type="RefSeq" id="XP_022673112.1">
    <property type="nucleotide sequence ID" value="XM_022817377.1"/>
</dbReference>
<dbReference type="FunCoup" id="A0A7M7L2W5">
    <property type="interactions" value="70"/>
</dbReference>
<evidence type="ECO:0000256" key="4">
    <source>
        <dbReference type="ARBA" id="ARBA00023134"/>
    </source>
</evidence>
<keyword evidence="3" id="KW-0488">Methylation</keyword>
<comment type="subcellular location">
    <subcellularLocation>
        <location evidence="1">Cell membrane</location>
        <topology evidence="1">Lipid-anchor</topology>
    </subcellularLocation>
</comment>
<dbReference type="RefSeq" id="XP_022673111.1">
    <property type="nucleotide sequence ID" value="XM_022817376.1"/>
</dbReference>
<dbReference type="Pfam" id="PF00071">
    <property type="entry name" value="Ras"/>
    <property type="match status" value="2"/>
</dbReference>
<dbReference type="NCBIfam" id="TIGR00231">
    <property type="entry name" value="small_GTP"/>
    <property type="match status" value="1"/>
</dbReference>
<dbReference type="SUPFAM" id="SSF52540">
    <property type="entry name" value="P-loop containing nucleoside triphosphate hydrolases"/>
    <property type="match status" value="1"/>
</dbReference>
<dbReference type="EnsemblMetazoa" id="XM_022817376">
    <property type="protein sequence ID" value="XP_022673111"/>
    <property type="gene ID" value="LOC111255417"/>
</dbReference>
<sequence length="313" mass="35744">MPCMMPLDENEQRVRLVILGGPKVGKSCLLRKFLFNTFPDKYRPTVEDMFFKEFNLEHVTLKVDFLDTAGDNQFPAMRRLSIANGQAFLLVYAIDDPNSFDMLKQCFEEIREGKPDYQNAPYNNSFAHTMRYFSSYRTYTCSTNVVFSSYTAVPTGLNEQPRQYKVLEELPIVVCGNKSDTPELRREVSKQDVSEWLYCELPRIKTKLVECSAKDGSNVHEVFRSFIPLSGIQLLQHSEGIPTTPQLRRRSSVHLPKRFSSPKGQQPPPQLPAEPPSALQNCSAFKSKPRSRSLIRRTSKKNKAKTDNDCAVS</sequence>
<dbReference type="InParanoid" id="A0A7M7L2W5"/>
<proteinExistence type="inferred from homology"/>
<dbReference type="PROSITE" id="PS51421">
    <property type="entry name" value="RAS"/>
    <property type="match status" value="1"/>
</dbReference>
<dbReference type="OrthoDB" id="265044at2759"/>
<keyword evidence="4" id="KW-0342">GTP-binding</keyword>
<evidence type="ECO:0000256" key="1">
    <source>
        <dbReference type="ARBA" id="ARBA00004193"/>
    </source>
</evidence>
<evidence type="ECO:0008006" key="11">
    <source>
        <dbReference type="Google" id="ProtNLM"/>
    </source>
</evidence>
<dbReference type="OMA" id="SEWVYCE"/>
<feature type="compositionally biased region" description="Pro residues" evidence="8">
    <location>
        <begin position="265"/>
        <end position="275"/>
    </location>
</feature>
<keyword evidence="10" id="KW-1185">Reference proteome</keyword>
<dbReference type="SMART" id="SM00173">
    <property type="entry name" value="RAS"/>
    <property type="match status" value="1"/>
</dbReference>
<evidence type="ECO:0000256" key="6">
    <source>
        <dbReference type="ARBA" id="ARBA00023288"/>
    </source>
</evidence>
<dbReference type="InterPro" id="IPR001806">
    <property type="entry name" value="Small_GTPase"/>
</dbReference>
<dbReference type="InterPro" id="IPR027417">
    <property type="entry name" value="P-loop_NTPase"/>
</dbReference>
<keyword evidence="4" id="KW-0547">Nucleotide-binding</keyword>
<evidence type="ECO:0000256" key="7">
    <source>
        <dbReference type="ARBA" id="ARBA00038061"/>
    </source>
</evidence>
<evidence type="ECO:0000256" key="8">
    <source>
        <dbReference type="SAM" id="MobiDB-lite"/>
    </source>
</evidence>
<evidence type="ECO:0000256" key="3">
    <source>
        <dbReference type="ARBA" id="ARBA00022481"/>
    </source>
</evidence>
<evidence type="ECO:0000313" key="10">
    <source>
        <dbReference type="Proteomes" id="UP000594260"/>
    </source>
</evidence>
<protein>
    <recommendedName>
        <fullName evidence="11">GTP-binding protein Rhes</fullName>
    </recommendedName>
</protein>
<feature type="compositionally biased region" description="Basic residues" evidence="8">
    <location>
        <begin position="247"/>
        <end position="257"/>
    </location>
</feature>
<comment type="similarity">
    <text evidence="7">Belongs to the small GTPase superfamily. RasD family.</text>
</comment>
<evidence type="ECO:0000256" key="5">
    <source>
        <dbReference type="ARBA" id="ARBA00023136"/>
    </source>
</evidence>
<dbReference type="GO" id="GO:0003924">
    <property type="term" value="F:GTPase activity"/>
    <property type="evidence" value="ECO:0007669"/>
    <property type="project" value="InterPro"/>
</dbReference>
<dbReference type="GeneID" id="111255417"/>
<evidence type="ECO:0000313" key="9">
    <source>
        <dbReference type="EnsemblMetazoa" id="XP_022673112"/>
    </source>
</evidence>
<dbReference type="KEGG" id="vde:111255417"/>
<dbReference type="GO" id="GO:0005886">
    <property type="term" value="C:plasma membrane"/>
    <property type="evidence" value="ECO:0007669"/>
    <property type="project" value="UniProtKB-SubCell"/>
</dbReference>
<dbReference type="AlphaFoldDB" id="A0A7M7L2W5"/>
<dbReference type="PANTHER" id="PTHR46149:SF7">
    <property type="entry name" value="GTP-BINDING PROTEIN DI-RAS2"/>
    <property type="match status" value="1"/>
</dbReference>
<accession>A0A7M7L2W5</accession>
<evidence type="ECO:0000256" key="2">
    <source>
        <dbReference type="ARBA" id="ARBA00022475"/>
    </source>
</evidence>
<dbReference type="SMART" id="SM00174">
    <property type="entry name" value="RHO"/>
    <property type="match status" value="1"/>
</dbReference>
<dbReference type="PANTHER" id="PTHR46149">
    <property type="entry name" value="MIP08469P"/>
    <property type="match status" value="1"/>
</dbReference>
<dbReference type="Proteomes" id="UP000594260">
    <property type="component" value="Unplaced"/>
</dbReference>
<feature type="compositionally biased region" description="Basic and acidic residues" evidence="8">
    <location>
        <begin position="304"/>
        <end position="313"/>
    </location>
</feature>
<dbReference type="InterPro" id="IPR052236">
    <property type="entry name" value="Small_GTPase_RasD"/>
</dbReference>
<organism evidence="9 10">
    <name type="scientific">Varroa destructor</name>
    <name type="common">Honeybee mite</name>
    <dbReference type="NCBI Taxonomy" id="109461"/>
    <lineage>
        <taxon>Eukaryota</taxon>
        <taxon>Metazoa</taxon>
        <taxon>Ecdysozoa</taxon>
        <taxon>Arthropoda</taxon>
        <taxon>Chelicerata</taxon>
        <taxon>Arachnida</taxon>
        <taxon>Acari</taxon>
        <taxon>Parasitiformes</taxon>
        <taxon>Mesostigmata</taxon>
        <taxon>Gamasina</taxon>
        <taxon>Dermanyssoidea</taxon>
        <taxon>Varroidae</taxon>
        <taxon>Varroa</taxon>
    </lineage>
</organism>
<keyword evidence="5" id="KW-0472">Membrane</keyword>
<reference evidence="9" key="1">
    <citation type="submission" date="2021-01" db="UniProtKB">
        <authorList>
            <consortium name="EnsemblMetazoa"/>
        </authorList>
    </citation>
    <scope>IDENTIFICATION</scope>
</reference>
<dbReference type="PROSITE" id="PS51419">
    <property type="entry name" value="RAB"/>
    <property type="match status" value="1"/>
</dbReference>
<dbReference type="PROSITE" id="PS51420">
    <property type="entry name" value="RHO"/>
    <property type="match status" value="1"/>
</dbReference>
<name>A0A7M7L2W5_VARDE</name>
<feature type="compositionally biased region" description="Basic residues" evidence="8">
    <location>
        <begin position="287"/>
        <end position="303"/>
    </location>
</feature>
<keyword evidence="6" id="KW-0449">Lipoprotein</keyword>
<dbReference type="GO" id="GO:0005525">
    <property type="term" value="F:GTP binding"/>
    <property type="evidence" value="ECO:0007669"/>
    <property type="project" value="UniProtKB-KW"/>
</dbReference>
<dbReference type="EnsemblMetazoa" id="XM_022817377">
    <property type="protein sequence ID" value="XP_022673112"/>
    <property type="gene ID" value="LOC111255417"/>
</dbReference>